<dbReference type="CDD" id="cd02932">
    <property type="entry name" value="OYE_YqiM_FMN"/>
    <property type="match status" value="1"/>
</dbReference>
<feature type="domain" description="NADH:flavin oxidoreductase/NADH oxidase N-terminal" evidence="7">
    <location>
        <begin position="7"/>
        <end position="343"/>
    </location>
</feature>
<evidence type="ECO:0000256" key="2">
    <source>
        <dbReference type="ARBA" id="ARBA00022630"/>
    </source>
</evidence>
<evidence type="ECO:0000256" key="6">
    <source>
        <dbReference type="SAM" id="MobiDB-lite"/>
    </source>
</evidence>
<reference evidence="9" key="1">
    <citation type="submission" date="2019-09" db="EMBL/GenBank/DDBJ databases">
        <title>Mumia zhuanghuii sp. nov. isolated from the intestinal contents of plateau pika (Ochotona curzoniae) in the Qinghai-Tibet plateau of China.</title>
        <authorList>
            <person name="Tian Z."/>
        </authorList>
    </citation>
    <scope>NUCLEOTIDE SEQUENCE [LARGE SCALE GENOMIC DNA]</scope>
    <source>
        <strain evidence="9">L-033</strain>
    </source>
</reference>
<evidence type="ECO:0000259" key="7">
    <source>
        <dbReference type="Pfam" id="PF00724"/>
    </source>
</evidence>
<dbReference type="GO" id="GO:0003959">
    <property type="term" value="F:NADPH dehydrogenase activity"/>
    <property type="evidence" value="ECO:0007669"/>
    <property type="project" value="InterPro"/>
</dbReference>
<proteinExistence type="predicted"/>
<dbReference type="SUPFAM" id="SSF51395">
    <property type="entry name" value="FMN-linked oxidoreductases"/>
    <property type="match status" value="1"/>
</dbReference>
<gene>
    <name evidence="8" type="ORF">F6B40_09400</name>
</gene>
<evidence type="ECO:0000256" key="4">
    <source>
        <dbReference type="ARBA" id="ARBA00022857"/>
    </source>
</evidence>
<keyword evidence="4" id="KW-0521">NADP</keyword>
<dbReference type="AlphaFoldDB" id="A0A5N0TJV6"/>
<accession>A0A5N0TJV6</accession>
<evidence type="ECO:0000256" key="1">
    <source>
        <dbReference type="ARBA" id="ARBA00001917"/>
    </source>
</evidence>
<dbReference type="PANTHER" id="PTHR43303:SF4">
    <property type="entry name" value="NADPH DEHYDROGENASE C23G7.10C-RELATED"/>
    <property type="match status" value="1"/>
</dbReference>
<dbReference type="RefSeq" id="WP_150893377.1">
    <property type="nucleotide sequence ID" value="NZ_VYUY01000010.1"/>
</dbReference>
<evidence type="ECO:0000256" key="5">
    <source>
        <dbReference type="ARBA" id="ARBA00023002"/>
    </source>
</evidence>
<dbReference type="GO" id="GO:0010181">
    <property type="term" value="F:FMN binding"/>
    <property type="evidence" value="ECO:0007669"/>
    <property type="project" value="InterPro"/>
</dbReference>
<feature type="region of interest" description="Disordered" evidence="6">
    <location>
        <begin position="104"/>
        <end position="132"/>
    </location>
</feature>
<dbReference type="InterPro" id="IPR001155">
    <property type="entry name" value="OxRdtase_FMN_N"/>
</dbReference>
<dbReference type="Gene3D" id="3.20.20.70">
    <property type="entry name" value="Aldolase class I"/>
    <property type="match status" value="1"/>
</dbReference>
<dbReference type="Proteomes" id="UP000326838">
    <property type="component" value="Unassembled WGS sequence"/>
</dbReference>
<evidence type="ECO:0000256" key="3">
    <source>
        <dbReference type="ARBA" id="ARBA00022643"/>
    </source>
</evidence>
<dbReference type="GO" id="GO:0050661">
    <property type="term" value="F:NADP binding"/>
    <property type="evidence" value="ECO:0007669"/>
    <property type="project" value="InterPro"/>
</dbReference>
<dbReference type="EMBL" id="VYUY01000010">
    <property type="protein sequence ID" value="KAA9133609.1"/>
    <property type="molecule type" value="Genomic_DNA"/>
</dbReference>
<dbReference type="InterPro" id="IPR044152">
    <property type="entry name" value="YqjM-like"/>
</dbReference>
<dbReference type="Pfam" id="PF00724">
    <property type="entry name" value="Oxidored_FMN"/>
    <property type="match status" value="1"/>
</dbReference>
<sequence>MHAVPGLFDPLTIRGLTIPNRVAMSPMCMYRSEDDGQPTDWHLIHLGSRAAGGVGLVITEATAVAEEGRITPGDLGLWSDTQISGHRRIVNAVREFGAVAGVQLSHSGRKGGRSRPWDGNTPLPSSQWGKTLAPSPIPFKPEWQQPTEMTHADIAQVIDSFAAATRRARDAGYQVVEGHFAHGYLMHQFLSPFSNRRTDEYGGGLENRARLPLAVAHAIRDEWPSELPVFMRLSLVDWIPGGVNLEESIQVAAWMREMGIDLIDGTSSGIIPGETIPEAPLYHLDMSRRLRAEAGIATSAVGRVRTAQEASRALSSEGADLVLVGRAMLQDAYWARHAARDLEEGNRVEVPVQYRRATQHLS</sequence>
<comment type="cofactor">
    <cofactor evidence="1">
        <name>FMN</name>
        <dbReference type="ChEBI" id="CHEBI:58210"/>
    </cofactor>
</comment>
<keyword evidence="5" id="KW-0560">Oxidoreductase</keyword>
<evidence type="ECO:0000313" key="9">
    <source>
        <dbReference type="Proteomes" id="UP000326838"/>
    </source>
</evidence>
<keyword evidence="9" id="KW-1185">Reference proteome</keyword>
<dbReference type="PANTHER" id="PTHR43303">
    <property type="entry name" value="NADPH DEHYDROGENASE C23G7.10C-RELATED"/>
    <property type="match status" value="1"/>
</dbReference>
<comment type="caution">
    <text evidence="8">The sequence shown here is derived from an EMBL/GenBank/DDBJ whole genome shotgun (WGS) entry which is preliminary data.</text>
</comment>
<keyword evidence="2" id="KW-0285">Flavoprotein</keyword>
<name>A0A5N0TJV6_9MICO</name>
<protein>
    <submittedName>
        <fullName evidence="8">NADH:flavin oxidoreductase/NADH oxidase</fullName>
    </submittedName>
</protein>
<evidence type="ECO:0000313" key="8">
    <source>
        <dbReference type="EMBL" id="KAA9133609.1"/>
    </source>
</evidence>
<organism evidence="8 9">
    <name type="scientific">Microbacterium caowuchunii</name>
    <dbReference type="NCBI Taxonomy" id="2614638"/>
    <lineage>
        <taxon>Bacteria</taxon>
        <taxon>Bacillati</taxon>
        <taxon>Actinomycetota</taxon>
        <taxon>Actinomycetes</taxon>
        <taxon>Micrococcales</taxon>
        <taxon>Microbacteriaceae</taxon>
        <taxon>Microbacterium</taxon>
    </lineage>
</organism>
<keyword evidence="3" id="KW-0288">FMN</keyword>
<dbReference type="InterPro" id="IPR013785">
    <property type="entry name" value="Aldolase_TIM"/>
</dbReference>